<comment type="caution">
    <text evidence="2">The sequence shown here is derived from an EMBL/GenBank/DDBJ whole genome shotgun (WGS) entry which is preliminary data.</text>
</comment>
<dbReference type="EMBL" id="AOID01000019">
    <property type="protein sequence ID" value="ELY68897.1"/>
    <property type="molecule type" value="Genomic_DNA"/>
</dbReference>
<organism evidence="2 3">
    <name type="scientific">Natrinema versiforme JCM 10478</name>
    <dbReference type="NCBI Taxonomy" id="1227496"/>
    <lineage>
        <taxon>Archaea</taxon>
        <taxon>Methanobacteriati</taxon>
        <taxon>Methanobacteriota</taxon>
        <taxon>Stenosarchaea group</taxon>
        <taxon>Halobacteria</taxon>
        <taxon>Halobacteriales</taxon>
        <taxon>Natrialbaceae</taxon>
        <taxon>Natrinema</taxon>
    </lineage>
</organism>
<dbReference type="AlphaFoldDB" id="L9Y594"/>
<evidence type="ECO:0000313" key="3">
    <source>
        <dbReference type="Proteomes" id="UP000011632"/>
    </source>
</evidence>
<keyword evidence="3" id="KW-1185">Reference proteome</keyword>
<evidence type="ECO:0000256" key="1">
    <source>
        <dbReference type="SAM" id="Coils"/>
    </source>
</evidence>
<evidence type="ECO:0000313" key="2">
    <source>
        <dbReference type="EMBL" id="ELY68897.1"/>
    </source>
</evidence>
<feature type="coiled-coil region" evidence="1">
    <location>
        <begin position="19"/>
        <end position="46"/>
    </location>
</feature>
<keyword evidence="1" id="KW-0175">Coiled coil</keyword>
<dbReference type="PATRIC" id="fig|1227496.3.peg.1212"/>
<gene>
    <name evidence="2" type="ORF">C489_06008</name>
</gene>
<sequence>MTETTETDETDQEWAEEMLLDAVDNIADVQNHYDELTDEQEDMLADAKSGIAAVYTNLDGEVVFDL</sequence>
<protein>
    <submittedName>
        <fullName evidence="2">Uncharacterized protein</fullName>
    </submittedName>
</protein>
<proteinExistence type="predicted"/>
<reference evidence="2 3" key="1">
    <citation type="journal article" date="2014" name="PLoS Genet.">
        <title>Phylogenetically driven sequencing of extremely halophilic archaea reveals strategies for static and dynamic osmo-response.</title>
        <authorList>
            <person name="Becker E.A."/>
            <person name="Seitzer P.M."/>
            <person name="Tritt A."/>
            <person name="Larsen D."/>
            <person name="Krusor M."/>
            <person name="Yao A.I."/>
            <person name="Wu D."/>
            <person name="Madern D."/>
            <person name="Eisen J.A."/>
            <person name="Darling A.E."/>
            <person name="Facciotti M.T."/>
        </authorList>
    </citation>
    <scope>NUCLEOTIDE SEQUENCE [LARGE SCALE GENOMIC DNA]</scope>
    <source>
        <strain evidence="2 3">JCM 10478</strain>
    </source>
</reference>
<accession>L9Y594</accession>
<dbReference type="RefSeq" id="WP_006430259.1">
    <property type="nucleotide sequence ID" value="NZ_AOID01000019.1"/>
</dbReference>
<dbReference type="Proteomes" id="UP000011632">
    <property type="component" value="Unassembled WGS sequence"/>
</dbReference>
<name>L9Y594_9EURY</name>